<comment type="subcellular location">
    <subcellularLocation>
        <location evidence="1">Cytoplasm</location>
    </subcellularLocation>
</comment>
<sequence length="163" mass="17697">MLKNLFGQKDTHEVLLAPLSGKVMDMEEVPDPTFSKKMMGDGIAILPTEGKVVSPIKGKVIQVFPTKHAIGLESKNGVEILIHIGLETVALNGEHFETHVKVGQTVKPGDLLVSFELVEVEKKAESIISPIVVTNGEKVSELDKQTGSDVIAGESEVIRYRLN</sequence>
<dbReference type="Gene3D" id="2.70.70.10">
    <property type="entry name" value="Glucose Permease (Domain IIA)"/>
    <property type="match status" value="1"/>
</dbReference>
<dbReference type="PROSITE" id="PS51093">
    <property type="entry name" value="PTS_EIIA_TYPE_1"/>
    <property type="match status" value="1"/>
</dbReference>
<keyword evidence="9" id="KW-1185">Reference proteome</keyword>
<protein>
    <submittedName>
        <fullName evidence="8">PTS glucose transporter subunit IIA</fullName>
    </submittedName>
</protein>
<keyword evidence="2" id="KW-0813">Transport</keyword>
<evidence type="ECO:0000313" key="9">
    <source>
        <dbReference type="Proteomes" id="UP001235343"/>
    </source>
</evidence>
<gene>
    <name evidence="8" type="ORF">QQS35_19675</name>
</gene>
<keyword evidence="5" id="KW-0598">Phosphotransferase system</keyword>
<dbReference type="Proteomes" id="UP001235343">
    <property type="component" value="Unassembled WGS sequence"/>
</dbReference>
<feature type="domain" description="PTS EIIA type-1" evidence="7">
    <location>
        <begin position="31"/>
        <end position="135"/>
    </location>
</feature>
<dbReference type="InterPro" id="IPR011055">
    <property type="entry name" value="Dup_hybrid_motif"/>
</dbReference>
<evidence type="ECO:0000256" key="1">
    <source>
        <dbReference type="ARBA" id="ARBA00004496"/>
    </source>
</evidence>
<accession>A0ABT7L9X5</accession>
<evidence type="ECO:0000313" key="8">
    <source>
        <dbReference type="EMBL" id="MDL4842657.1"/>
    </source>
</evidence>
<dbReference type="Pfam" id="PF00358">
    <property type="entry name" value="PTS_EIIA_1"/>
    <property type="match status" value="1"/>
</dbReference>
<organism evidence="8 9">
    <name type="scientific">Aquibacillus rhizosphaerae</name>
    <dbReference type="NCBI Taxonomy" id="3051431"/>
    <lineage>
        <taxon>Bacteria</taxon>
        <taxon>Bacillati</taxon>
        <taxon>Bacillota</taxon>
        <taxon>Bacilli</taxon>
        <taxon>Bacillales</taxon>
        <taxon>Bacillaceae</taxon>
        <taxon>Aquibacillus</taxon>
    </lineage>
</organism>
<dbReference type="SUPFAM" id="SSF51261">
    <property type="entry name" value="Duplicated hybrid motif"/>
    <property type="match status" value="1"/>
</dbReference>
<keyword evidence="6" id="KW-0418">Kinase</keyword>
<proteinExistence type="predicted"/>
<dbReference type="PANTHER" id="PTHR45008">
    <property type="entry name" value="PTS SYSTEM GLUCOSE-SPECIFIC EIIA COMPONENT"/>
    <property type="match status" value="1"/>
</dbReference>
<dbReference type="NCBIfam" id="TIGR00830">
    <property type="entry name" value="PTBA"/>
    <property type="match status" value="1"/>
</dbReference>
<comment type="caution">
    <text evidence="8">The sequence shown here is derived from an EMBL/GenBank/DDBJ whole genome shotgun (WGS) entry which is preliminary data.</text>
</comment>
<dbReference type="RefSeq" id="WP_285933949.1">
    <property type="nucleotide sequence ID" value="NZ_JASTZU010000062.1"/>
</dbReference>
<dbReference type="InterPro" id="IPR050890">
    <property type="entry name" value="PTS_EIIA_component"/>
</dbReference>
<evidence type="ECO:0000256" key="3">
    <source>
        <dbReference type="ARBA" id="ARBA00022597"/>
    </source>
</evidence>
<evidence type="ECO:0000256" key="6">
    <source>
        <dbReference type="ARBA" id="ARBA00022777"/>
    </source>
</evidence>
<evidence type="ECO:0000256" key="5">
    <source>
        <dbReference type="ARBA" id="ARBA00022683"/>
    </source>
</evidence>
<name>A0ABT7L9X5_9BACI</name>
<dbReference type="PROSITE" id="PS00371">
    <property type="entry name" value="PTS_EIIA_TYPE_1_HIS"/>
    <property type="match status" value="1"/>
</dbReference>
<evidence type="ECO:0000259" key="7">
    <source>
        <dbReference type="PROSITE" id="PS51093"/>
    </source>
</evidence>
<evidence type="ECO:0000256" key="4">
    <source>
        <dbReference type="ARBA" id="ARBA00022679"/>
    </source>
</evidence>
<dbReference type="EMBL" id="JASTZU010000062">
    <property type="protein sequence ID" value="MDL4842657.1"/>
    <property type="molecule type" value="Genomic_DNA"/>
</dbReference>
<reference evidence="8 9" key="1">
    <citation type="submission" date="2023-06" db="EMBL/GenBank/DDBJ databases">
        <title>Aquibacillus rhizosphaerae LR5S19.</title>
        <authorList>
            <person name="Sun J.-Q."/>
        </authorList>
    </citation>
    <scope>NUCLEOTIDE SEQUENCE [LARGE SCALE GENOMIC DNA]</scope>
    <source>
        <strain evidence="8 9">LR5S19</strain>
    </source>
</reference>
<evidence type="ECO:0000256" key="2">
    <source>
        <dbReference type="ARBA" id="ARBA00022448"/>
    </source>
</evidence>
<keyword evidence="3 8" id="KW-0762">Sugar transport</keyword>
<keyword evidence="4" id="KW-0808">Transferase</keyword>
<dbReference type="PANTHER" id="PTHR45008:SF1">
    <property type="entry name" value="PTS SYSTEM GLUCOSE-SPECIFIC EIIA COMPONENT"/>
    <property type="match status" value="1"/>
</dbReference>
<dbReference type="InterPro" id="IPR001127">
    <property type="entry name" value="PTS_EIIA_1_perm"/>
</dbReference>